<reference evidence="2" key="1">
    <citation type="journal article" date="2014" name="Front. Microbiol.">
        <title>High frequency of phylogenetically diverse reductive dehalogenase-homologous genes in deep subseafloor sedimentary metagenomes.</title>
        <authorList>
            <person name="Kawai M."/>
            <person name="Futagami T."/>
            <person name="Toyoda A."/>
            <person name="Takaki Y."/>
            <person name="Nishi S."/>
            <person name="Hori S."/>
            <person name="Arai W."/>
            <person name="Tsubouchi T."/>
            <person name="Morono Y."/>
            <person name="Uchiyama I."/>
            <person name="Ito T."/>
            <person name="Fujiyama A."/>
            <person name="Inagaki F."/>
            <person name="Takami H."/>
        </authorList>
    </citation>
    <scope>NUCLEOTIDE SEQUENCE</scope>
    <source>
        <strain evidence="2">Expedition CK06-06</strain>
    </source>
</reference>
<feature type="non-terminal residue" evidence="2">
    <location>
        <position position="1"/>
    </location>
</feature>
<feature type="compositionally biased region" description="Basic and acidic residues" evidence="1">
    <location>
        <begin position="25"/>
        <end position="45"/>
    </location>
</feature>
<dbReference type="AlphaFoldDB" id="X1GU87"/>
<comment type="caution">
    <text evidence="2">The sequence shown here is derived from an EMBL/GenBank/DDBJ whole genome shotgun (WGS) entry which is preliminary data.</text>
</comment>
<name>X1GU87_9ZZZZ</name>
<feature type="region of interest" description="Disordered" evidence="1">
    <location>
        <begin position="1"/>
        <end position="45"/>
    </location>
</feature>
<gene>
    <name evidence="2" type="ORF">S03H2_35421</name>
</gene>
<protein>
    <submittedName>
        <fullName evidence="2">Uncharacterized protein</fullName>
    </submittedName>
</protein>
<dbReference type="EMBL" id="BARU01021664">
    <property type="protein sequence ID" value="GAH48435.1"/>
    <property type="molecule type" value="Genomic_DNA"/>
</dbReference>
<feature type="compositionally biased region" description="Basic and acidic residues" evidence="1">
    <location>
        <begin position="7"/>
        <end position="18"/>
    </location>
</feature>
<evidence type="ECO:0000313" key="2">
    <source>
        <dbReference type="EMBL" id="GAH48435.1"/>
    </source>
</evidence>
<organism evidence="2">
    <name type="scientific">marine sediment metagenome</name>
    <dbReference type="NCBI Taxonomy" id="412755"/>
    <lineage>
        <taxon>unclassified sequences</taxon>
        <taxon>metagenomes</taxon>
        <taxon>ecological metagenomes</taxon>
    </lineage>
</organism>
<sequence length="45" mass="4874">FSLSSPAKKEGKTGGMDRRAKKQSKNHEERGVAETPTDGKNEKSA</sequence>
<proteinExistence type="predicted"/>
<accession>X1GU87</accession>
<evidence type="ECO:0000256" key="1">
    <source>
        <dbReference type="SAM" id="MobiDB-lite"/>
    </source>
</evidence>